<proteinExistence type="predicted"/>
<protein>
    <submittedName>
        <fullName evidence="1">Uncharacterized protein</fullName>
    </submittedName>
</protein>
<keyword evidence="2" id="KW-1185">Reference proteome</keyword>
<accession>A0ABP4K9H7</accession>
<evidence type="ECO:0000313" key="2">
    <source>
        <dbReference type="Proteomes" id="UP001501742"/>
    </source>
</evidence>
<reference evidence="2" key="1">
    <citation type="journal article" date="2019" name="Int. J. Syst. Evol. Microbiol.">
        <title>The Global Catalogue of Microorganisms (GCM) 10K type strain sequencing project: providing services to taxonomists for standard genome sequencing and annotation.</title>
        <authorList>
            <consortium name="The Broad Institute Genomics Platform"/>
            <consortium name="The Broad Institute Genome Sequencing Center for Infectious Disease"/>
            <person name="Wu L."/>
            <person name="Ma J."/>
        </authorList>
    </citation>
    <scope>NUCLEOTIDE SEQUENCE [LARGE SCALE GENOMIC DNA]</scope>
    <source>
        <strain evidence="2">JCM 12140</strain>
    </source>
</reference>
<organism evidence="1 2">
    <name type="scientific">Curtobacterium herbarum</name>
    <dbReference type="NCBI Taxonomy" id="150122"/>
    <lineage>
        <taxon>Bacteria</taxon>
        <taxon>Bacillati</taxon>
        <taxon>Actinomycetota</taxon>
        <taxon>Actinomycetes</taxon>
        <taxon>Micrococcales</taxon>
        <taxon>Microbacteriaceae</taxon>
        <taxon>Curtobacterium</taxon>
    </lineage>
</organism>
<sequence>MTKPGNLANAGDVFLIPVDSSRGYPGVVVAERNASLYVLVYDQTLPLHSSGNASSWNFTVDPLFAALTFDARFYHGDWKIIGQTTPEPDRFLPAFSYGSPEPGGARVSNFTGTTSRSASPAEMQTISPEIYRIPMLLERALRAHAGLDPWYPVFDEIRYTKTPTSAELFGS</sequence>
<gene>
    <name evidence="1" type="ORF">GCM10009627_25240</name>
</gene>
<dbReference type="Proteomes" id="UP001501742">
    <property type="component" value="Unassembled WGS sequence"/>
</dbReference>
<name>A0ABP4K9H7_9MICO</name>
<dbReference type="EMBL" id="BAAAJX010000014">
    <property type="protein sequence ID" value="GAA1494178.1"/>
    <property type="molecule type" value="Genomic_DNA"/>
</dbReference>
<evidence type="ECO:0000313" key="1">
    <source>
        <dbReference type="EMBL" id="GAA1494178.1"/>
    </source>
</evidence>
<comment type="caution">
    <text evidence="1">The sequence shown here is derived from an EMBL/GenBank/DDBJ whole genome shotgun (WGS) entry which is preliminary data.</text>
</comment>
<dbReference type="RefSeq" id="WP_343892651.1">
    <property type="nucleotide sequence ID" value="NZ_BAAAJX010000014.1"/>
</dbReference>